<protein>
    <submittedName>
        <fullName evidence="1">Uncharacterized protein</fullName>
    </submittedName>
</protein>
<gene>
    <name evidence="1" type="ORF">FOZ63_032916</name>
</gene>
<dbReference type="EMBL" id="JABANO010034940">
    <property type="protein sequence ID" value="KAF4704292.1"/>
    <property type="molecule type" value="Genomic_DNA"/>
</dbReference>
<name>A0A7J6Q801_PEROL</name>
<proteinExistence type="predicted"/>
<feature type="non-terminal residue" evidence="1">
    <location>
        <position position="133"/>
    </location>
</feature>
<dbReference type="Proteomes" id="UP000553632">
    <property type="component" value="Unassembled WGS sequence"/>
</dbReference>
<accession>A0A7J6Q801</accession>
<evidence type="ECO:0000313" key="2">
    <source>
        <dbReference type="Proteomes" id="UP000553632"/>
    </source>
</evidence>
<sequence>AGWSKVFDAVDNTRQNLAAYHLDITFEWMSGWTILYIDDEEAVDEVRRKADRVSVTTFASFRFNLVANKIGPYLERLSVVLRGTHCVPPSRMRKMRHLEHHLCETCREGDKELRRMSFLWPCANRSCVWMRTA</sequence>
<dbReference type="AlphaFoldDB" id="A0A7J6Q801"/>
<comment type="caution">
    <text evidence="1">The sequence shown here is derived from an EMBL/GenBank/DDBJ whole genome shotgun (WGS) entry which is preliminary data.</text>
</comment>
<evidence type="ECO:0000313" key="1">
    <source>
        <dbReference type="EMBL" id="KAF4704292.1"/>
    </source>
</evidence>
<feature type="non-terminal residue" evidence="1">
    <location>
        <position position="1"/>
    </location>
</feature>
<organism evidence="1 2">
    <name type="scientific">Perkinsus olseni</name>
    <name type="common">Perkinsus atlanticus</name>
    <dbReference type="NCBI Taxonomy" id="32597"/>
    <lineage>
        <taxon>Eukaryota</taxon>
        <taxon>Sar</taxon>
        <taxon>Alveolata</taxon>
        <taxon>Perkinsozoa</taxon>
        <taxon>Perkinsea</taxon>
        <taxon>Perkinsida</taxon>
        <taxon>Perkinsidae</taxon>
        <taxon>Perkinsus</taxon>
    </lineage>
</organism>
<keyword evidence="2" id="KW-1185">Reference proteome</keyword>
<reference evidence="1 2" key="1">
    <citation type="submission" date="2020-04" db="EMBL/GenBank/DDBJ databases">
        <title>Perkinsus olseni comparative genomics.</title>
        <authorList>
            <person name="Bogema D.R."/>
        </authorList>
    </citation>
    <scope>NUCLEOTIDE SEQUENCE [LARGE SCALE GENOMIC DNA]</scope>
    <source>
        <strain evidence="1 2">ATCC PRA-207</strain>
    </source>
</reference>